<evidence type="ECO:0000256" key="3">
    <source>
        <dbReference type="SAM" id="MobiDB-lite"/>
    </source>
</evidence>
<dbReference type="STRING" id="59561.AQZ59_01794"/>
<dbReference type="PROSITE" id="PS51257">
    <property type="entry name" value="PROKAR_LIPOPROTEIN"/>
    <property type="match status" value="1"/>
</dbReference>
<organism evidence="5 7">
    <name type="scientific">Trueperella bernardiae</name>
    <dbReference type="NCBI Taxonomy" id="59561"/>
    <lineage>
        <taxon>Bacteria</taxon>
        <taxon>Bacillati</taxon>
        <taxon>Actinomycetota</taxon>
        <taxon>Actinomycetes</taxon>
        <taxon>Actinomycetales</taxon>
        <taxon>Actinomycetaceae</taxon>
        <taxon>Trueperella</taxon>
    </lineage>
</organism>
<feature type="signal peptide" evidence="4">
    <location>
        <begin position="1"/>
        <end position="21"/>
    </location>
</feature>
<evidence type="ECO:0000256" key="4">
    <source>
        <dbReference type="SAM" id="SignalP"/>
    </source>
</evidence>
<sequence>MKIKKAMVALGAAFALTLSLAGCSNDSGDKPKDEKGTSVQNTADEKTSSAEKGQAVGINEIPVGDSGPQTSGPLTVDLVYFQAIDMEQGSVLVPPASESDMHFEVDVATNEKAAEIGYEADQFMPYLEINVKIYDQATGGLVKDLGTMMPMVASDGPHYGNNIKLEPGEYRVEVEIPSPADKFMLHTGKDTSAVDGRFWTEPLKFTFENWKWDGQLL</sequence>
<dbReference type="AlphaFoldDB" id="A0A0W1KIA9"/>
<keyword evidence="2 4" id="KW-0732">Signal</keyword>
<protein>
    <submittedName>
        <fullName evidence="5">34 kDa membrane antigen</fullName>
    </submittedName>
    <submittedName>
        <fullName evidence="6">Iron transporter</fullName>
    </submittedName>
</protein>
<feature type="compositionally biased region" description="Basic and acidic residues" evidence="3">
    <location>
        <begin position="27"/>
        <end position="36"/>
    </location>
</feature>
<dbReference type="Gene3D" id="2.60.40.2480">
    <property type="entry name" value="Periplasmic metal-binding protein Tp34-type"/>
    <property type="match status" value="1"/>
</dbReference>
<evidence type="ECO:0000313" key="7">
    <source>
        <dbReference type="Proteomes" id="UP000054404"/>
    </source>
</evidence>
<dbReference type="EMBL" id="LNIZ01000014">
    <property type="protein sequence ID" value="KTF03357.1"/>
    <property type="molecule type" value="Genomic_DNA"/>
</dbReference>
<feature type="chain" id="PRO_5042680692" evidence="4">
    <location>
        <begin position="22"/>
        <end position="217"/>
    </location>
</feature>
<reference evidence="5 7" key="1">
    <citation type="submission" date="2015-11" db="EMBL/GenBank/DDBJ databases">
        <title>Draft Genome Sequence of the Type Strain Trueperella bernardiae LCDC 89-0504T, Isolated from Blood Culture.</title>
        <authorList>
            <person name="Bernier A.-M."/>
            <person name="Bernard K."/>
        </authorList>
    </citation>
    <scope>NUCLEOTIDE SEQUENCE [LARGE SCALE GENOMIC DNA]</scope>
    <source>
        <strain evidence="5 7">LCDC 89-0504</strain>
    </source>
</reference>
<accession>A0A0W1KIA9</accession>
<feature type="region of interest" description="Disordered" evidence="3">
    <location>
        <begin position="24"/>
        <end position="69"/>
    </location>
</feature>
<dbReference type="InterPro" id="IPR018470">
    <property type="entry name" value="Metal-bd_Tp34-typ"/>
</dbReference>
<dbReference type="Pfam" id="PF10634">
    <property type="entry name" value="Iron_transport"/>
    <property type="match status" value="1"/>
</dbReference>
<dbReference type="EMBL" id="JASPDQ010000037">
    <property type="protein sequence ID" value="MDK8602766.1"/>
    <property type="molecule type" value="Genomic_DNA"/>
</dbReference>
<gene>
    <name evidence="5" type="primary">tpd</name>
    <name evidence="5" type="ORF">AQZ59_01794</name>
    <name evidence="6" type="ORF">QP858_09910</name>
</gene>
<comment type="caution">
    <text evidence="5">The sequence shown here is derived from an EMBL/GenBank/DDBJ whole genome shotgun (WGS) entry which is preliminary data.</text>
</comment>
<proteinExistence type="inferred from homology"/>
<dbReference type="Proteomes" id="UP001225576">
    <property type="component" value="Unassembled WGS sequence"/>
</dbReference>
<dbReference type="Proteomes" id="UP000054404">
    <property type="component" value="Unassembled WGS sequence"/>
</dbReference>
<keyword evidence="7" id="KW-1185">Reference proteome</keyword>
<evidence type="ECO:0000313" key="5">
    <source>
        <dbReference type="EMBL" id="KTF03357.1"/>
    </source>
</evidence>
<evidence type="ECO:0000256" key="2">
    <source>
        <dbReference type="ARBA" id="ARBA00022729"/>
    </source>
</evidence>
<dbReference type="RefSeq" id="WP_180947739.1">
    <property type="nucleotide sequence ID" value="NZ_CP127099.1"/>
</dbReference>
<reference evidence="6" key="2">
    <citation type="submission" date="2023-05" db="EMBL/GenBank/DDBJ databases">
        <title>Genomic Catalog of Human Bladder Bacteria.</title>
        <authorList>
            <person name="Du J."/>
        </authorList>
    </citation>
    <scope>NUCLEOTIDE SEQUENCE</scope>
    <source>
        <strain evidence="6">UMB1304A</strain>
    </source>
</reference>
<evidence type="ECO:0000256" key="1">
    <source>
        <dbReference type="ARBA" id="ARBA00010013"/>
    </source>
</evidence>
<comment type="similarity">
    <text evidence="1">Belongs to the UPF0423 family.</text>
</comment>
<dbReference type="PATRIC" id="fig|59561.3.peg.1783"/>
<dbReference type="InterPro" id="IPR038482">
    <property type="entry name" value="Tp34-type_sf"/>
</dbReference>
<name>A0A0W1KIA9_9ACTO</name>
<evidence type="ECO:0000313" key="6">
    <source>
        <dbReference type="EMBL" id="MDK8602766.1"/>
    </source>
</evidence>